<keyword evidence="3" id="KW-1185">Reference proteome</keyword>
<accession>E6W1Q9</accession>
<sequence>MTIAGISIILLLGILILALLAFQLLSGTRRIKVPFGLHRQVGFVIMALAMIHGFLAIMANL</sequence>
<evidence type="ECO:0000313" key="2">
    <source>
        <dbReference type="EMBL" id="ADU65441.1"/>
    </source>
</evidence>
<gene>
    <name evidence="2" type="ordered locus">Selin_0697</name>
</gene>
<keyword evidence="1" id="KW-0472">Membrane</keyword>
<dbReference type="EMBL" id="CP002432">
    <property type="protein sequence ID" value="ADU65441.1"/>
    <property type="molecule type" value="Genomic_DNA"/>
</dbReference>
<reference evidence="2 3" key="1">
    <citation type="submission" date="2010-12" db="EMBL/GenBank/DDBJ databases">
        <title>Complete sequence of Desulfurispirillum indicum S5.</title>
        <authorList>
            <consortium name="US DOE Joint Genome Institute"/>
            <person name="Lucas S."/>
            <person name="Copeland A."/>
            <person name="Lapidus A."/>
            <person name="Cheng J.-F."/>
            <person name="Goodwin L."/>
            <person name="Pitluck S."/>
            <person name="Chertkov O."/>
            <person name="Held B."/>
            <person name="Detter J.C."/>
            <person name="Han C."/>
            <person name="Tapia R."/>
            <person name="Land M."/>
            <person name="Hauser L."/>
            <person name="Kyrpides N."/>
            <person name="Ivanova N."/>
            <person name="Mikhailova N."/>
            <person name="Haggblom M."/>
            <person name="Rauschenbach I."/>
            <person name="Bini E."/>
            <person name="Woyke T."/>
        </authorList>
    </citation>
    <scope>NUCLEOTIDE SEQUENCE [LARGE SCALE GENOMIC DNA]</scope>
    <source>
        <strain evidence="3">ATCC BAA-1389 / DSM 22839 / S5</strain>
    </source>
</reference>
<organism evidence="2 3">
    <name type="scientific">Desulfurispirillum indicum (strain ATCC BAA-1389 / DSM 22839 / S5)</name>
    <dbReference type="NCBI Taxonomy" id="653733"/>
    <lineage>
        <taxon>Bacteria</taxon>
        <taxon>Pseudomonadati</taxon>
        <taxon>Chrysiogenota</taxon>
        <taxon>Chrysiogenia</taxon>
        <taxon>Chrysiogenales</taxon>
        <taxon>Chrysiogenaceae</taxon>
        <taxon>Desulfurispirillum</taxon>
    </lineage>
</organism>
<dbReference type="STRING" id="653733.Selin_0697"/>
<dbReference type="KEGG" id="din:Selin_0697"/>
<name>E6W1Q9_DESIS</name>
<keyword evidence="1" id="KW-0812">Transmembrane</keyword>
<feature type="transmembrane region" description="Helical" evidence="1">
    <location>
        <begin position="37"/>
        <end position="59"/>
    </location>
</feature>
<evidence type="ECO:0000256" key="1">
    <source>
        <dbReference type="SAM" id="Phobius"/>
    </source>
</evidence>
<feature type="transmembrane region" description="Helical" evidence="1">
    <location>
        <begin position="6"/>
        <end position="25"/>
    </location>
</feature>
<keyword evidence="1" id="KW-1133">Transmembrane helix</keyword>
<protein>
    <submittedName>
        <fullName evidence="2">O-antigen polymerase</fullName>
    </submittedName>
</protein>
<dbReference type="Proteomes" id="UP000002572">
    <property type="component" value="Chromosome"/>
</dbReference>
<proteinExistence type="predicted"/>
<dbReference type="HOGENOM" id="CLU_2914947_0_0_0"/>
<dbReference type="AlphaFoldDB" id="E6W1Q9"/>
<dbReference type="RefSeq" id="WP_013505329.1">
    <property type="nucleotide sequence ID" value="NC_014836.1"/>
</dbReference>
<evidence type="ECO:0000313" key="3">
    <source>
        <dbReference type="Proteomes" id="UP000002572"/>
    </source>
</evidence>
<dbReference type="InParanoid" id="E6W1Q9"/>